<keyword evidence="1" id="KW-1133">Transmembrane helix</keyword>
<dbReference type="RefSeq" id="WP_020836578.1">
    <property type="nucleotide sequence ID" value="NC_021833.1"/>
</dbReference>
<dbReference type="KEGG" id="sdi:SDIMI_v3c06420"/>
<evidence type="ECO:0000313" key="2">
    <source>
        <dbReference type="EMBL" id="AGR42346.1"/>
    </source>
</evidence>
<reference evidence="2 3" key="1">
    <citation type="journal article" date="2013" name="Genome Biol. Evol.">
        <title>Comparison of metabolic capacities and inference of gene content evolution in mosquito-associated Spiroplasma diminutum and S. taiwanense.</title>
        <authorList>
            <person name="Lo W.S."/>
            <person name="Ku C."/>
            <person name="Chen L.L."/>
            <person name="Chang T.H."/>
            <person name="Kuo C.H."/>
        </authorList>
    </citation>
    <scope>NUCLEOTIDE SEQUENCE [LARGE SCALE GENOMIC DNA]</scope>
    <source>
        <strain evidence="2">CUAS-1</strain>
    </source>
</reference>
<keyword evidence="1" id="KW-0812">Transmembrane</keyword>
<keyword evidence="3" id="KW-1185">Reference proteome</keyword>
<dbReference type="OrthoDB" id="387694at2"/>
<accession>S5M0G9</accession>
<evidence type="ECO:0000256" key="1">
    <source>
        <dbReference type="SAM" id="Phobius"/>
    </source>
</evidence>
<feature type="transmembrane region" description="Helical" evidence="1">
    <location>
        <begin position="40"/>
        <end position="63"/>
    </location>
</feature>
<dbReference type="InParanoid" id="S5M0G9"/>
<sequence length="418" mass="47701">MRKSIFFGVLILLAGSILSFLGVFLFEGKKFFFNNFDKEYGILNILQIIGLSFILSLFLIGSIRLFSKSGNAISFLYAILAIGSVAINFTFLTMLITKNPTIIKDGEIIIITSLLLNIIFLSIGSVALLISIVPMFKANSNVRQKVRTTKTSVSNNDSSEPFKPMVLRDHEQQLKEAEFNPEFTSTPNDETFNMSDKLAKLKEDISNNNFSSGIEQEIQEDEDNNANEPEVLEDEILEDEINEEELDSINNSENINYDLEKPLIDNFSGQLNEEKVQTNSLPKIEELPPITEPKDPYKQTIVPRRASQREGEFNKPIGNVVKPVYVEKIERRTARLDENYQGKVFLGDSDRIWEAMKKQERRLVPKTPKTDHLVSKSNIVNSLQSEKTKTMEIDIDRIMDPVNEENREEFTPTIDWDD</sequence>
<dbReference type="EMBL" id="CP005076">
    <property type="protein sequence ID" value="AGR42346.1"/>
    <property type="molecule type" value="Genomic_DNA"/>
</dbReference>
<evidence type="ECO:0000313" key="3">
    <source>
        <dbReference type="Proteomes" id="UP000014983"/>
    </source>
</evidence>
<organism evidence="2 3">
    <name type="scientific">Spiroplasma diminutum CUAS-1</name>
    <dbReference type="NCBI Taxonomy" id="1276221"/>
    <lineage>
        <taxon>Bacteria</taxon>
        <taxon>Bacillati</taxon>
        <taxon>Mycoplasmatota</taxon>
        <taxon>Mollicutes</taxon>
        <taxon>Entomoplasmatales</taxon>
        <taxon>Spiroplasmataceae</taxon>
        <taxon>Spiroplasma</taxon>
    </lineage>
</organism>
<dbReference type="HOGENOM" id="CLU_686778_0_0_14"/>
<gene>
    <name evidence="2" type="ORF">SDIMI_v3c06420</name>
</gene>
<name>S5M0G9_9MOLU</name>
<feature type="transmembrane region" description="Helical" evidence="1">
    <location>
        <begin position="108"/>
        <end position="136"/>
    </location>
</feature>
<feature type="transmembrane region" description="Helical" evidence="1">
    <location>
        <begin position="6"/>
        <end position="28"/>
    </location>
</feature>
<protein>
    <recommendedName>
        <fullName evidence="4">Transmembrane protein</fullName>
    </recommendedName>
</protein>
<dbReference type="PATRIC" id="fig|1276221.3.peg.644"/>
<dbReference type="STRING" id="1276221.SDIMI_v3c06420"/>
<dbReference type="AlphaFoldDB" id="S5M0G9"/>
<keyword evidence="1" id="KW-0472">Membrane</keyword>
<feature type="transmembrane region" description="Helical" evidence="1">
    <location>
        <begin position="75"/>
        <end position="96"/>
    </location>
</feature>
<dbReference type="Proteomes" id="UP000014983">
    <property type="component" value="Chromosome"/>
</dbReference>
<evidence type="ECO:0008006" key="4">
    <source>
        <dbReference type="Google" id="ProtNLM"/>
    </source>
</evidence>
<proteinExistence type="predicted"/>